<gene>
    <name evidence="2" type="ORF">L484_004240</name>
</gene>
<dbReference type="PANTHER" id="PTHR20961:SF86">
    <property type="entry name" value="GLYCOSYLTRANSFERASE FAMILY 61 PROTEIN"/>
    <property type="match status" value="1"/>
</dbReference>
<dbReference type="AlphaFoldDB" id="W9RAA2"/>
<dbReference type="PANTHER" id="PTHR20961">
    <property type="entry name" value="GLYCOSYLTRANSFERASE"/>
    <property type="match status" value="1"/>
</dbReference>
<keyword evidence="1" id="KW-1133">Transmembrane helix</keyword>
<reference evidence="3" key="1">
    <citation type="submission" date="2013-01" db="EMBL/GenBank/DDBJ databases">
        <title>Draft Genome Sequence of a Mulberry Tree, Morus notabilis C.K. Schneid.</title>
        <authorList>
            <person name="He N."/>
            <person name="Zhao S."/>
        </authorList>
    </citation>
    <scope>NUCLEOTIDE SEQUENCE</scope>
</reference>
<dbReference type="eggNOG" id="KOG4698">
    <property type="taxonomic scope" value="Eukaryota"/>
</dbReference>
<name>W9RAA2_9ROSA</name>
<keyword evidence="1" id="KW-0472">Membrane</keyword>
<proteinExistence type="predicted"/>
<evidence type="ECO:0000256" key="1">
    <source>
        <dbReference type="SAM" id="Phobius"/>
    </source>
</evidence>
<sequence length="274" mass="31771">MKNFFAKEKGGRVIYKEKRRIEETRNTRRIKETRRRDIKSFRPMQVIMLRRRRLIATCFAMLICIFIFLHFVFFTPVKNSKTFQEVKQWKSQLDFSLPPLRATKHVRQIICDRSHSNFDLCSINGHTLLDPRTTTLYALDPTNSNPPITLLKIRPYPRKADKRAMSSVKELNITSIPPKISCGVTHHSPALAFSAGGYTGNFFCDFSDGFAPFFITINSLFSNRDVVLVISDIRGRWAQKYAELQSRISKHPIIDLNKENVVHCFPSAIVEFKI</sequence>
<dbReference type="GO" id="GO:0016757">
    <property type="term" value="F:glycosyltransferase activity"/>
    <property type="evidence" value="ECO:0007669"/>
    <property type="project" value="InterPro"/>
</dbReference>
<evidence type="ECO:0000313" key="2">
    <source>
        <dbReference type="EMBL" id="EXB65064.1"/>
    </source>
</evidence>
<evidence type="ECO:0000313" key="3">
    <source>
        <dbReference type="Proteomes" id="UP000030645"/>
    </source>
</evidence>
<dbReference type="EMBL" id="KE344507">
    <property type="protein sequence ID" value="EXB65064.1"/>
    <property type="molecule type" value="Genomic_DNA"/>
</dbReference>
<dbReference type="InterPro" id="IPR007657">
    <property type="entry name" value="Glycosyltransferase_61"/>
</dbReference>
<keyword evidence="1" id="KW-0812">Transmembrane</keyword>
<organism evidence="2 3">
    <name type="scientific">Morus notabilis</name>
    <dbReference type="NCBI Taxonomy" id="981085"/>
    <lineage>
        <taxon>Eukaryota</taxon>
        <taxon>Viridiplantae</taxon>
        <taxon>Streptophyta</taxon>
        <taxon>Embryophyta</taxon>
        <taxon>Tracheophyta</taxon>
        <taxon>Spermatophyta</taxon>
        <taxon>Magnoliopsida</taxon>
        <taxon>eudicotyledons</taxon>
        <taxon>Gunneridae</taxon>
        <taxon>Pentapetalae</taxon>
        <taxon>rosids</taxon>
        <taxon>fabids</taxon>
        <taxon>Rosales</taxon>
        <taxon>Moraceae</taxon>
        <taxon>Moreae</taxon>
        <taxon>Morus</taxon>
    </lineage>
</organism>
<dbReference type="Proteomes" id="UP000030645">
    <property type="component" value="Unassembled WGS sequence"/>
</dbReference>
<dbReference type="STRING" id="981085.W9RAA2"/>
<feature type="transmembrane region" description="Helical" evidence="1">
    <location>
        <begin position="54"/>
        <end position="74"/>
    </location>
</feature>
<keyword evidence="3" id="KW-1185">Reference proteome</keyword>
<protein>
    <submittedName>
        <fullName evidence="2">Uncharacterized protein</fullName>
    </submittedName>
</protein>
<accession>W9RAA2</accession>